<evidence type="ECO:0000256" key="1">
    <source>
        <dbReference type="SAM" id="Phobius"/>
    </source>
</evidence>
<organism evidence="2 3">
    <name type="scientific">Methanomethylophilus alvi (strain Mx1201)</name>
    <dbReference type="NCBI Taxonomy" id="1236689"/>
    <lineage>
        <taxon>Archaea</taxon>
        <taxon>Methanobacteriati</taxon>
        <taxon>Thermoplasmatota</taxon>
        <taxon>Thermoplasmata</taxon>
        <taxon>Methanomassiliicoccales</taxon>
        <taxon>Methanomethylophilaceae</taxon>
        <taxon>Methanomethylophilus</taxon>
    </lineage>
</organism>
<feature type="transmembrane region" description="Helical" evidence="1">
    <location>
        <begin position="56"/>
        <end position="76"/>
    </location>
</feature>
<gene>
    <name evidence="2" type="ORF">MMALV_15070</name>
</gene>
<evidence type="ECO:0000313" key="3">
    <source>
        <dbReference type="Proteomes" id="UP000012672"/>
    </source>
</evidence>
<dbReference type="Proteomes" id="UP000012672">
    <property type="component" value="Chromosome"/>
</dbReference>
<dbReference type="EMBL" id="CP004049">
    <property type="protein sequence ID" value="AGI86230.1"/>
    <property type="molecule type" value="Genomic_DNA"/>
</dbReference>
<dbReference type="HOGENOM" id="CLU_2581201_0_0_2"/>
<keyword evidence="1" id="KW-0472">Membrane</keyword>
<keyword evidence="3" id="KW-1185">Reference proteome</keyword>
<keyword evidence="1" id="KW-1133">Transmembrane helix</keyword>
<dbReference type="RefSeq" id="WP_015505376.1">
    <property type="nucleotide sequence ID" value="NC_020913.1"/>
</dbReference>
<sequence length="80" mass="8499">METKMENRKKAMVALAVIAAVALCSAGVLMMSDDVEADTSSTVTAEGDNGTEDLCAIAFVTVTIAAFTAMCVMLFWKKEE</sequence>
<name>M9SFP4_METAX</name>
<proteinExistence type="predicted"/>
<dbReference type="KEGG" id="max:MMALV_15070"/>
<protein>
    <submittedName>
        <fullName evidence="2">Uncharacterized protein</fullName>
    </submittedName>
</protein>
<dbReference type="GeneID" id="41322260"/>
<dbReference type="AlphaFoldDB" id="M9SFP4"/>
<evidence type="ECO:0000313" key="2">
    <source>
        <dbReference type="EMBL" id="AGI86230.1"/>
    </source>
</evidence>
<accession>M9SFP4</accession>
<reference evidence="2 3" key="1">
    <citation type="journal article" date="2012" name="J. Bacteriol.">
        <title>Genome sequence of 'Candidatus Methanomethylophilus alvus' Mx1201, a methanogenic archaeon from the human gut belonging to a seventh order of methanogens.</title>
        <authorList>
            <person name="Borrel G."/>
            <person name="Harris H.M."/>
            <person name="Tottey W."/>
            <person name="Mihajlovski A."/>
            <person name="Parisot N."/>
            <person name="Peyretaillade E."/>
            <person name="Peyret P."/>
            <person name="Gribaldo S."/>
            <person name="O'Toole P.W."/>
            <person name="Brugere J.F."/>
        </authorList>
    </citation>
    <scope>NUCLEOTIDE SEQUENCE [LARGE SCALE GENOMIC DNA]</scope>
    <source>
        <strain evidence="2 3">Mx1201</strain>
    </source>
</reference>
<dbReference type="InParanoid" id="M9SFP4"/>
<keyword evidence="1" id="KW-0812">Transmembrane</keyword>